<protein>
    <submittedName>
        <fullName evidence="1">Uncharacterized protein</fullName>
    </submittedName>
</protein>
<organism evidence="1 2">
    <name type="scientific">Aspergillus melleus</name>
    <dbReference type="NCBI Taxonomy" id="138277"/>
    <lineage>
        <taxon>Eukaryota</taxon>
        <taxon>Fungi</taxon>
        <taxon>Dikarya</taxon>
        <taxon>Ascomycota</taxon>
        <taxon>Pezizomycotina</taxon>
        <taxon>Eurotiomycetes</taxon>
        <taxon>Eurotiomycetidae</taxon>
        <taxon>Eurotiales</taxon>
        <taxon>Aspergillaceae</taxon>
        <taxon>Aspergillus</taxon>
        <taxon>Aspergillus subgen. Circumdati</taxon>
    </lineage>
</organism>
<evidence type="ECO:0000313" key="2">
    <source>
        <dbReference type="Proteomes" id="UP001177260"/>
    </source>
</evidence>
<reference evidence="1 2" key="1">
    <citation type="journal article" date="2023" name="ACS Omega">
        <title>Identification of the Neoaspergillic Acid Biosynthesis Gene Cluster by Establishing an In Vitro CRISPR-Ribonucleoprotein Genetic System in Aspergillus melleus.</title>
        <authorList>
            <person name="Yuan B."/>
            <person name="Grau M.F."/>
            <person name="Murata R.M."/>
            <person name="Torok T."/>
            <person name="Venkateswaran K."/>
            <person name="Stajich J.E."/>
            <person name="Wang C.C.C."/>
        </authorList>
    </citation>
    <scope>NUCLEOTIDE SEQUENCE [LARGE SCALE GENOMIC DNA]</scope>
    <source>
        <strain evidence="1 2">IMV 1140</strain>
    </source>
</reference>
<sequence>MVLRGHTELMVECKRLAEAYKNVEAMAALYRRELEELRKEFNELHKEVASLKELIQSLSLATPTMSPGTQARSPGRSWASLVSQSSVASSNTRAGRTGLSLPAVILDLRSAGEETKKLVDDSALAREKIRAALHNDTSTAGIGIMGVKPTSKTTIKVFVDSEESVTNLRRATHWLNAMPGARLQGEQWFPIKLNDGKREGIFETSGAQQESFLNALQEENEVAEMKKIVWLSGEKRYGSLAIDFARQADAEALLSRRIVHVHGKPHSRTDSMSDSTAALP</sequence>
<keyword evidence="2" id="KW-1185">Reference proteome</keyword>
<name>A0ACC3ATC1_9EURO</name>
<evidence type="ECO:0000313" key="1">
    <source>
        <dbReference type="EMBL" id="KAK1141013.1"/>
    </source>
</evidence>
<comment type="caution">
    <text evidence="1">The sequence shown here is derived from an EMBL/GenBank/DDBJ whole genome shotgun (WGS) entry which is preliminary data.</text>
</comment>
<proteinExistence type="predicted"/>
<gene>
    <name evidence="1" type="ORF">N8T08_009670</name>
</gene>
<accession>A0ACC3ATC1</accession>
<dbReference type="Proteomes" id="UP001177260">
    <property type="component" value="Unassembled WGS sequence"/>
</dbReference>
<dbReference type="EMBL" id="JAOPJF010000071">
    <property type="protein sequence ID" value="KAK1141013.1"/>
    <property type="molecule type" value="Genomic_DNA"/>
</dbReference>